<accession>A0AA95EDP2</accession>
<dbReference type="EMBL" id="ON887157">
    <property type="protein sequence ID" value="WBR14464.1"/>
    <property type="molecule type" value="Genomic_DNA"/>
</dbReference>
<evidence type="ECO:0000313" key="1">
    <source>
        <dbReference type="EMBL" id="WBR14464.1"/>
    </source>
</evidence>
<name>A0AA95EDP2_9VIRU</name>
<proteinExistence type="predicted"/>
<gene>
    <name evidence="1" type="ORF">pkur_cds_289</name>
</gene>
<evidence type="ECO:0000313" key="2">
    <source>
        <dbReference type="Proteomes" id="UP001185135"/>
    </source>
</evidence>
<sequence length="96" mass="11874">MMFDHQCCAKDLQVAHWLRIRNRRINIHDVHRAFILPHQILHDPTRPTHSPHYIYHGFEIRFNKRVFLIRLRVDQSVHPAKIKTVYHVERYQRYLQ</sequence>
<reference evidence="1" key="1">
    <citation type="submission" date="2022-06" db="EMBL/GenBank/DDBJ databases">
        <authorList>
            <person name="Legendre M."/>
            <person name="Claverie J.-M."/>
            <person name="Alempic J.-M."/>
            <person name="Abergel C."/>
        </authorList>
    </citation>
    <scope>NUCLEOTIDE SEQUENCE</scope>
    <source>
        <strain evidence="1">Kuranda</strain>
    </source>
</reference>
<dbReference type="Proteomes" id="UP001185135">
    <property type="component" value="Segment"/>
</dbReference>
<organism evidence="1 2">
    <name type="scientific">Pandoravirus kuranda</name>
    <dbReference type="NCBI Taxonomy" id="3019033"/>
    <lineage>
        <taxon>Viruses</taxon>
        <taxon>Pandoravirus</taxon>
    </lineage>
</organism>
<protein>
    <submittedName>
        <fullName evidence="1">Orphan protein</fullName>
    </submittedName>
</protein>